<reference evidence="2 3" key="1">
    <citation type="journal article" date="2008" name="BMC Genomics">
        <title>Complete genome of Phenylobacterium zucineum - a novel facultative intracellular bacterium isolated from human erythroleukemia cell line K562.</title>
        <authorList>
            <person name="Luo Y."/>
            <person name="Xu X."/>
            <person name="Ding Z."/>
            <person name="Liu Z."/>
            <person name="Zhang B."/>
            <person name="Yan Z."/>
            <person name="Sun J."/>
            <person name="Hu S."/>
            <person name="Hu X."/>
        </authorList>
    </citation>
    <scope>NUCLEOTIDE SEQUENCE [LARGE SCALE GENOMIC DNA]</scope>
    <source>
        <strain evidence="2 3">HLK1</strain>
    </source>
</reference>
<dbReference type="InterPro" id="IPR023606">
    <property type="entry name" value="CoA-Trfase_III_dom_1_sf"/>
</dbReference>
<gene>
    <name evidence="2" type="ordered locus">PHZ_c2121</name>
</gene>
<protein>
    <submittedName>
        <fullName evidence="2">L-carnitine dehydratase/bile acid-inducible protein F</fullName>
    </submittedName>
</protein>
<proteinExistence type="predicted"/>
<dbReference type="KEGG" id="pzu:PHZ_c2121"/>
<organism evidence="2 3">
    <name type="scientific">Phenylobacterium zucineum (strain HLK1)</name>
    <dbReference type="NCBI Taxonomy" id="450851"/>
    <lineage>
        <taxon>Bacteria</taxon>
        <taxon>Pseudomonadati</taxon>
        <taxon>Pseudomonadota</taxon>
        <taxon>Alphaproteobacteria</taxon>
        <taxon>Caulobacterales</taxon>
        <taxon>Caulobacteraceae</taxon>
        <taxon>Phenylobacterium</taxon>
    </lineage>
</organism>
<dbReference type="SUPFAM" id="SSF89796">
    <property type="entry name" value="CoA-transferase family III (CaiB/BaiF)"/>
    <property type="match status" value="1"/>
</dbReference>
<dbReference type="PANTHER" id="PTHR48207:SF4">
    <property type="entry name" value="BLL6097 PROTEIN"/>
    <property type="match status" value="1"/>
</dbReference>
<dbReference type="OrthoDB" id="7488526at2"/>
<evidence type="ECO:0000313" key="3">
    <source>
        <dbReference type="Proteomes" id="UP000001868"/>
    </source>
</evidence>
<sequence>MLPLEGVRILDLGAVLMAPYAAQWLADFGAEVIKVEPPAGDTTRRIGPTAEPGMASVFLGANRNKKSIVLDLKTPAGRDALLALVDGADALLHNNRPQKMKALGLGPETLRARNPRLVYACLHGFGETGPYGGRPAYDDIIQGMCGLADLAGQRTGAPAYLPTAAADKTAGMVGAIAILSALVRQQRTGEGAYVEVPMFEALVAYTAVEHLYGRHFDPPKGPAAYPRVMTPERRPFATADGHICALPYTDAHWRRFFEAAGRPELADDPRFDGVAARTENIGELYAIVAEILATRTTAEWTKILDGIEAPNGPVNSLDDLIADPHLEAVGLFETLEQPDGARLRMTGVPVLIDGERPPVRMPPRLGEHTREVLLAAGLSPEQVEALA</sequence>
<dbReference type="Pfam" id="PF02515">
    <property type="entry name" value="CoA_transf_3"/>
    <property type="match status" value="1"/>
</dbReference>
<keyword evidence="1" id="KW-0808">Transferase</keyword>
<keyword evidence="3" id="KW-1185">Reference proteome</keyword>
<evidence type="ECO:0000256" key="1">
    <source>
        <dbReference type="ARBA" id="ARBA00022679"/>
    </source>
</evidence>
<dbReference type="AlphaFoldDB" id="B4REK6"/>
<dbReference type="InterPro" id="IPR044855">
    <property type="entry name" value="CoA-Trfase_III_dom3_sf"/>
</dbReference>
<dbReference type="GO" id="GO:0008410">
    <property type="term" value="F:CoA-transferase activity"/>
    <property type="evidence" value="ECO:0007669"/>
    <property type="project" value="TreeGrafter"/>
</dbReference>
<dbReference type="EMBL" id="CP000747">
    <property type="protein sequence ID" value="ACG78532.1"/>
    <property type="molecule type" value="Genomic_DNA"/>
</dbReference>
<dbReference type="Gene3D" id="3.30.1540.10">
    <property type="entry name" value="formyl-coa transferase, domain 3"/>
    <property type="match status" value="1"/>
</dbReference>
<name>B4REK6_PHEZH</name>
<dbReference type="HOGENOM" id="CLU_033975_0_0_5"/>
<dbReference type="PANTHER" id="PTHR48207">
    <property type="entry name" value="SUCCINATE--HYDROXYMETHYLGLUTARATE COA-TRANSFERASE"/>
    <property type="match status" value="1"/>
</dbReference>
<dbReference type="InterPro" id="IPR050483">
    <property type="entry name" value="CoA-transferase_III_domain"/>
</dbReference>
<dbReference type="RefSeq" id="WP_012522674.1">
    <property type="nucleotide sequence ID" value="NC_011144.1"/>
</dbReference>
<dbReference type="Proteomes" id="UP000001868">
    <property type="component" value="Chromosome"/>
</dbReference>
<dbReference type="Gene3D" id="3.40.50.10540">
    <property type="entry name" value="Crotonobetainyl-coa:carnitine coa-transferase, domain 1"/>
    <property type="match status" value="1"/>
</dbReference>
<dbReference type="eggNOG" id="COG1804">
    <property type="taxonomic scope" value="Bacteria"/>
</dbReference>
<dbReference type="STRING" id="450851.PHZ_c2121"/>
<dbReference type="InterPro" id="IPR003673">
    <property type="entry name" value="CoA-Trfase_fam_III"/>
</dbReference>
<accession>B4REK6</accession>
<evidence type="ECO:0000313" key="2">
    <source>
        <dbReference type="EMBL" id="ACG78532.1"/>
    </source>
</evidence>